<gene>
    <name evidence="2" type="primary">LOC123095058</name>
</gene>
<dbReference type="PaxDb" id="4565-Traes_4BL_18E944623.1"/>
<dbReference type="Gene3D" id="1.25.10.10">
    <property type="entry name" value="Leucine-rich Repeat Variant"/>
    <property type="match status" value="1"/>
</dbReference>
<evidence type="ECO:0000313" key="2">
    <source>
        <dbReference type="EnsemblPlants" id="TraesCS4B02G245200.1"/>
    </source>
</evidence>
<dbReference type="InterPro" id="IPR016024">
    <property type="entry name" value="ARM-type_fold"/>
</dbReference>
<dbReference type="Gramene" id="TraesPARA_EIv1.0_1372320.1">
    <property type="protein sequence ID" value="TraesPARA_EIv1.0_1372320.1.CDS"/>
    <property type="gene ID" value="TraesPARA_EIv1.0_1372320"/>
</dbReference>
<dbReference type="Gramene" id="TraesARI4B03G02391350.1">
    <property type="protein sequence ID" value="TraesARI4B03G02391350.1"/>
    <property type="gene ID" value="TraesARI4B03G02391350"/>
</dbReference>
<dbReference type="Gramene" id="TraesCAD_scaffold_000562_01G000100.1">
    <property type="protein sequence ID" value="TraesCAD_scaffold_000562_01G000100.1"/>
    <property type="gene ID" value="TraesCAD_scaffold_000562_01G000100"/>
</dbReference>
<evidence type="ECO:0008006" key="4">
    <source>
        <dbReference type="Google" id="ProtNLM"/>
    </source>
</evidence>
<reference evidence="2" key="1">
    <citation type="submission" date="2018-08" db="EMBL/GenBank/DDBJ databases">
        <authorList>
            <person name="Rossello M."/>
        </authorList>
    </citation>
    <scope>NUCLEOTIDE SEQUENCE [LARGE SCALE GENOMIC DNA]</scope>
    <source>
        <strain evidence="2">cv. Chinese Spring</strain>
    </source>
</reference>
<dbReference type="GO" id="GO:0006402">
    <property type="term" value="P:mRNA catabolic process"/>
    <property type="evidence" value="ECO:0007669"/>
    <property type="project" value="InterPro"/>
</dbReference>
<dbReference type="PANTHER" id="PTHR12262">
    <property type="entry name" value="CCR4-NOT TRANSCRIPTION COMPLEX SUBUNIT 9"/>
    <property type="match status" value="1"/>
</dbReference>
<dbReference type="Gramene" id="TraesWEE_scaffold_090469_01G000100.1">
    <property type="protein sequence ID" value="TraesWEE_scaffold_090469_01G000100.1"/>
    <property type="gene ID" value="TraesWEE_scaffold_090469_01G000100"/>
</dbReference>
<dbReference type="AlphaFoldDB" id="A0A3B6IVF1"/>
<dbReference type="Gramene" id="TraesLDM4B03G02354810.1">
    <property type="protein sequence ID" value="TraesLDM4B03G02354810.1"/>
    <property type="gene ID" value="TraesLDM4B03G02354810"/>
</dbReference>
<dbReference type="GO" id="GO:0017148">
    <property type="term" value="P:negative regulation of translation"/>
    <property type="evidence" value="ECO:0000318"/>
    <property type="project" value="GO_Central"/>
</dbReference>
<evidence type="ECO:0000313" key="3">
    <source>
        <dbReference type="Proteomes" id="UP000019116"/>
    </source>
</evidence>
<dbReference type="OMA" id="FEYLRFA"/>
<dbReference type="Gramene" id="TraesROB_scaffold_038249_01G000100.1">
    <property type="protein sequence ID" value="TraesROB_scaffold_038249_01G000100.1"/>
    <property type="gene ID" value="TraesROB_scaffold_038249_01G000100"/>
</dbReference>
<dbReference type="Gramene" id="TraesSTA4B03G02348610.1">
    <property type="protein sequence ID" value="TraesSTA4B03G02348610.1"/>
    <property type="gene ID" value="TraesSTA4B03G02348610"/>
</dbReference>
<dbReference type="EnsemblPlants" id="TraesCS4B02G245200.1">
    <property type="protein sequence ID" value="TraesCS4B02G245200.1"/>
    <property type="gene ID" value="TraesCS4B02G245200"/>
</dbReference>
<dbReference type="GO" id="GO:0000932">
    <property type="term" value="C:P-body"/>
    <property type="evidence" value="ECO:0000318"/>
    <property type="project" value="GO_Central"/>
</dbReference>
<dbReference type="InterPro" id="IPR007216">
    <property type="entry name" value="CNOT9"/>
</dbReference>
<evidence type="ECO:0000256" key="1">
    <source>
        <dbReference type="ARBA" id="ARBA00006385"/>
    </source>
</evidence>
<dbReference type="SMR" id="A0A3B6IVF1"/>
<sequence>MVTANLQRSLAVPPSIRASPSPTAGGAAVVQEGNGRDLDSAEQLVLDLCDPALREHALLVISKKKEIFQDALAPLLWYSFGTIAALLKEIVSIYPALDPPTLSLGASNRACNVLALFQCIASHPKTRMLFLNANIPIFMYPFMVTKTNTRPLEHLRLASLGVIGALVKTDDPGVVEFLLRTEIIPTCLFCMENGDELSKTVATFIVRRIICDDLGLRYICTNAERLLAVVQVLAQMVNSEYQLAVASVQRYPAKLLKHVIRCFHGLSADARACAALQIILPDVLKDGKVDTYLVDDLATRRCLQQLLHNVKVGGMGGAPRPGLDHMMGILTI</sequence>
<comment type="similarity">
    <text evidence="1">Belongs to the CNOT9 family.</text>
</comment>
<dbReference type="RefSeq" id="XP_044372821.1">
    <property type="nucleotide sequence ID" value="XM_044516886.1"/>
</dbReference>
<reference evidence="2" key="2">
    <citation type="submission" date="2018-10" db="UniProtKB">
        <authorList>
            <consortium name="EnsemblPlants"/>
        </authorList>
    </citation>
    <scope>IDENTIFICATION</scope>
</reference>
<dbReference type="SUPFAM" id="SSF48371">
    <property type="entry name" value="ARM repeat"/>
    <property type="match status" value="1"/>
</dbReference>
<dbReference type="Gramene" id="TraesSYM4B03G02380910.1">
    <property type="protein sequence ID" value="TraesSYM4B03G02380910.1"/>
    <property type="gene ID" value="TraesSYM4B03G02380910"/>
</dbReference>
<dbReference type="Gramene" id="TraesMAC4B03G02353820.1">
    <property type="protein sequence ID" value="TraesMAC4B03G02353820.1"/>
    <property type="gene ID" value="TraesMAC4B03G02353820"/>
</dbReference>
<dbReference type="Gramene" id="TraesCS4B03G0665800.1">
    <property type="protein sequence ID" value="TraesCS4B03G0665800.1.CDS"/>
    <property type="gene ID" value="TraesCS4B03G0665800"/>
</dbReference>
<dbReference type="Gramene" id="TraesJAG4B03G02352050.1">
    <property type="protein sequence ID" value="TraesJAG4B03G02352050.1"/>
    <property type="gene ID" value="TraesJAG4B03G02352050"/>
</dbReference>
<dbReference type="GeneID" id="123095058"/>
<dbReference type="InterPro" id="IPR011989">
    <property type="entry name" value="ARM-like"/>
</dbReference>
<proteinExistence type="inferred from homology"/>
<dbReference type="Gramene" id="TraesJUL4B03G02372950.1">
    <property type="protein sequence ID" value="TraesJUL4B03G02372950.1"/>
    <property type="gene ID" value="TraesJUL4B03G02372950"/>
</dbReference>
<keyword evidence="3" id="KW-1185">Reference proteome</keyword>
<dbReference type="STRING" id="4565.A0A3B6IVF1"/>
<organism evidence="2">
    <name type="scientific">Triticum aestivum</name>
    <name type="common">Wheat</name>
    <dbReference type="NCBI Taxonomy" id="4565"/>
    <lineage>
        <taxon>Eukaryota</taxon>
        <taxon>Viridiplantae</taxon>
        <taxon>Streptophyta</taxon>
        <taxon>Embryophyta</taxon>
        <taxon>Tracheophyta</taxon>
        <taxon>Spermatophyta</taxon>
        <taxon>Magnoliopsida</taxon>
        <taxon>Liliopsida</taxon>
        <taxon>Poales</taxon>
        <taxon>Poaceae</taxon>
        <taxon>BOP clade</taxon>
        <taxon>Pooideae</taxon>
        <taxon>Triticodae</taxon>
        <taxon>Triticeae</taxon>
        <taxon>Triticinae</taxon>
        <taxon>Triticum</taxon>
    </lineage>
</organism>
<dbReference type="Pfam" id="PF04078">
    <property type="entry name" value="Rcd1"/>
    <property type="match status" value="1"/>
</dbReference>
<dbReference type="GO" id="GO:0030015">
    <property type="term" value="C:CCR4-NOT core complex"/>
    <property type="evidence" value="ECO:0000318"/>
    <property type="project" value="GO_Central"/>
</dbReference>
<dbReference type="Gramene" id="TraesLAC4B03G02307580.1">
    <property type="protein sequence ID" value="TraesLAC4B03G02307580.1"/>
    <property type="gene ID" value="TraesLAC4B03G02307580"/>
</dbReference>
<dbReference type="Gramene" id="TraesNOR4B03G02371310.1">
    <property type="protein sequence ID" value="TraesNOR4B03G02371310.1"/>
    <property type="gene ID" value="TraesNOR4B03G02371310"/>
</dbReference>
<accession>A0A3B6IVF1</accession>
<dbReference type="OrthoDB" id="1183224at2759"/>
<protein>
    <recommendedName>
        <fullName evidence="4">Cell differentiation protein rcd1</fullName>
    </recommendedName>
</protein>
<dbReference type="Gramene" id="TraesCS4B02G245200.1">
    <property type="protein sequence ID" value="TraesCS4B02G245200.1"/>
    <property type="gene ID" value="TraesCS4B02G245200"/>
</dbReference>
<dbReference type="Gramene" id="TraesCLE_scaffold_007492_01G000400.1">
    <property type="protein sequence ID" value="TraesCLE_scaffold_007492_01G000400.1"/>
    <property type="gene ID" value="TraesCLE_scaffold_007492_01G000400"/>
</dbReference>
<dbReference type="Proteomes" id="UP000019116">
    <property type="component" value="Chromosome 4B"/>
</dbReference>
<name>A0A3B6IVF1_WHEAT</name>